<keyword evidence="7" id="KW-0874">Quinone</keyword>
<dbReference type="InterPro" id="IPR039428">
    <property type="entry name" value="NUOK/Mnh_C1-like"/>
</dbReference>
<keyword evidence="3 7" id="KW-0813">Transport</keyword>
<keyword evidence="4 7" id="KW-0812">Transmembrane</keyword>
<keyword evidence="5 7" id="KW-1133">Transmembrane helix</keyword>
<dbReference type="PANTHER" id="PTHR11434">
    <property type="entry name" value="NADH-UBIQUINONE OXIDOREDUCTASE SUBUNIT ND4L"/>
    <property type="match status" value="1"/>
</dbReference>
<dbReference type="Pfam" id="PF00420">
    <property type="entry name" value="Oxidored_q2"/>
    <property type="match status" value="1"/>
</dbReference>
<name>A0A934TNF8_9RHOB</name>
<reference evidence="8" key="2">
    <citation type="journal article" date="2020" name="Microorganisms">
        <title>Osmotic Adaptation and Compatible Solute Biosynthesis of Phototrophic Bacteria as Revealed from Genome Analyses.</title>
        <authorList>
            <person name="Imhoff J.F."/>
            <person name="Rahn T."/>
            <person name="Kunzel S."/>
            <person name="Keller A."/>
            <person name="Neulinger S.C."/>
        </authorList>
    </citation>
    <scope>NUCLEOTIDE SEQUENCE</scope>
    <source>
        <strain evidence="8">LMG 28126</strain>
    </source>
</reference>
<evidence type="ECO:0000313" key="9">
    <source>
        <dbReference type="Proteomes" id="UP000706333"/>
    </source>
</evidence>
<comment type="caution">
    <text evidence="8">The sequence shown here is derived from an EMBL/GenBank/DDBJ whole genome shotgun (WGS) entry which is preliminary data.</text>
</comment>
<comment type="similarity">
    <text evidence="2 7">Belongs to the complex I subunit 4L family.</text>
</comment>
<dbReference type="InterPro" id="IPR001133">
    <property type="entry name" value="NADH_UbQ_OxRdtase_chain4L/K"/>
</dbReference>
<evidence type="ECO:0000256" key="5">
    <source>
        <dbReference type="ARBA" id="ARBA00022989"/>
    </source>
</evidence>
<dbReference type="Proteomes" id="UP000706333">
    <property type="component" value="Unassembled WGS sequence"/>
</dbReference>
<comment type="subunit">
    <text evidence="7">NDH-1 is composed of 14 different subunits. Subunits NuoA, H, J, K, L, M, N constitute the membrane sector of the complex.</text>
</comment>
<feature type="transmembrane region" description="Helical" evidence="7">
    <location>
        <begin position="31"/>
        <end position="51"/>
    </location>
</feature>
<dbReference type="PANTHER" id="PTHR11434:SF16">
    <property type="entry name" value="NADH-UBIQUINONE OXIDOREDUCTASE CHAIN 4L"/>
    <property type="match status" value="1"/>
</dbReference>
<proteinExistence type="inferred from homology"/>
<comment type="subcellular location">
    <subcellularLocation>
        <location evidence="7">Cell membrane</location>
        <topology evidence="7">Multi-pass membrane protein</topology>
    </subcellularLocation>
    <subcellularLocation>
        <location evidence="1">Membrane</location>
        <topology evidence="1">Multi-pass membrane protein</topology>
    </subcellularLocation>
</comment>
<dbReference type="GO" id="GO:0042773">
    <property type="term" value="P:ATP synthesis coupled electron transport"/>
    <property type="evidence" value="ECO:0007669"/>
    <property type="project" value="InterPro"/>
</dbReference>
<reference evidence="8" key="1">
    <citation type="submission" date="2017-05" db="EMBL/GenBank/DDBJ databases">
        <authorList>
            <person name="Imhoff J.F."/>
            <person name="Rahn T."/>
            <person name="Kuenzel S."/>
            <person name="Neulinger S.C."/>
        </authorList>
    </citation>
    <scope>NUCLEOTIDE SEQUENCE</scope>
    <source>
        <strain evidence="8">LMG 28126</strain>
    </source>
</reference>
<keyword evidence="7" id="KW-0830">Ubiquinone</keyword>
<keyword evidence="9" id="KW-1185">Reference proteome</keyword>
<keyword evidence="7" id="KW-0520">NAD</keyword>
<protein>
    <recommendedName>
        <fullName evidence="7">NADH-quinone oxidoreductase subunit K</fullName>
        <ecNumber evidence="7">7.1.1.-</ecNumber>
    </recommendedName>
    <alternativeName>
        <fullName evidence="7">NADH dehydrogenase I subunit K</fullName>
    </alternativeName>
    <alternativeName>
        <fullName evidence="7">NDH-1 subunit K</fullName>
    </alternativeName>
</protein>
<accession>A0A934TNF8</accession>
<comment type="catalytic activity">
    <reaction evidence="7">
        <text>a quinone + NADH + 5 H(+)(in) = a quinol + NAD(+) + 4 H(+)(out)</text>
        <dbReference type="Rhea" id="RHEA:57888"/>
        <dbReference type="ChEBI" id="CHEBI:15378"/>
        <dbReference type="ChEBI" id="CHEBI:24646"/>
        <dbReference type="ChEBI" id="CHEBI:57540"/>
        <dbReference type="ChEBI" id="CHEBI:57945"/>
        <dbReference type="ChEBI" id="CHEBI:132124"/>
    </reaction>
</comment>
<feature type="transmembrane region" description="Helical" evidence="7">
    <location>
        <begin position="63"/>
        <end position="83"/>
    </location>
</feature>
<dbReference type="Gene3D" id="1.10.287.3510">
    <property type="match status" value="1"/>
</dbReference>
<evidence type="ECO:0000256" key="7">
    <source>
        <dbReference type="HAMAP-Rule" id="MF_01456"/>
    </source>
</evidence>
<evidence type="ECO:0000256" key="2">
    <source>
        <dbReference type="ARBA" id="ARBA00010519"/>
    </source>
</evidence>
<dbReference type="GO" id="GO:0005886">
    <property type="term" value="C:plasma membrane"/>
    <property type="evidence" value="ECO:0007669"/>
    <property type="project" value="UniProtKB-SubCell"/>
</dbReference>
<dbReference type="NCBIfam" id="NF004320">
    <property type="entry name" value="PRK05715.1-2"/>
    <property type="match status" value="1"/>
</dbReference>
<evidence type="ECO:0000313" key="8">
    <source>
        <dbReference type="EMBL" id="MBK5928821.1"/>
    </source>
</evidence>
<feature type="transmembrane region" description="Helical" evidence="7">
    <location>
        <begin position="6"/>
        <end position="24"/>
    </location>
</feature>
<comment type="function">
    <text evidence="7">NDH-1 shuttles electrons from NADH, via FMN and iron-sulfur (Fe-S) centers, to quinones in the respiratory chain. The immediate electron acceptor for the enzyme in this species is believed to be ubiquinone. Couples the redox reaction to proton translocation (for every two electrons transferred, four hydrogen ions are translocated across the cytoplasmic membrane), and thus conserves the redox energy in a proton gradient.</text>
</comment>
<keyword evidence="7" id="KW-1278">Translocase</keyword>
<evidence type="ECO:0000256" key="3">
    <source>
        <dbReference type="ARBA" id="ARBA00022448"/>
    </source>
</evidence>
<dbReference type="EC" id="7.1.1.-" evidence="7"/>
<gene>
    <name evidence="7" type="primary">nuoK</name>
    <name evidence="8" type="ORF">CCR87_16010</name>
</gene>
<keyword evidence="7" id="KW-1003">Cell membrane</keyword>
<organism evidence="8 9">
    <name type="scientific">Rhodobaculum claviforme</name>
    <dbReference type="NCBI Taxonomy" id="1549854"/>
    <lineage>
        <taxon>Bacteria</taxon>
        <taxon>Pseudomonadati</taxon>
        <taxon>Pseudomonadota</taxon>
        <taxon>Alphaproteobacteria</taxon>
        <taxon>Rhodobacterales</taxon>
        <taxon>Paracoccaceae</taxon>
        <taxon>Rhodobaculum</taxon>
    </lineage>
</organism>
<dbReference type="AlphaFoldDB" id="A0A934TNF8"/>
<dbReference type="GO" id="GO:0048038">
    <property type="term" value="F:quinone binding"/>
    <property type="evidence" value="ECO:0007669"/>
    <property type="project" value="UniProtKB-KW"/>
</dbReference>
<sequence length="102" mass="10718">MTPLFLTAALVLATGLFAVGLFGLMIRRGILFQIIALEIMLTGPALAFVAAGAHHGDPGGQGMFIFVLVLAASEVALGLALYLRLGRHADVSDSDTVNLLRR</sequence>
<dbReference type="RefSeq" id="WP_201158586.1">
    <property type="nucleotide sequence ID" value="NZ_NHSD01000326.1"/>
</dbReference>
<dbReference type="GO" id="GO:0030964">
    <property type="term" value="C:NADH dehydrogenase complex"/>
    <property type="evidence" value="ECO:0007669"/>
    <property type="project" value="TreeGrafter"/>
</dbReference>
<dbReference type="EMBL" id="NHSD01000326">
    <property type="protein sequence ID" value="MBK5928821.1"/>
    <property type="molecule type" value="Genomic_DNA"/>
</dbReference>
<dbReference type="HAMAP" id="MF_01456">
    <property type="entry name" value="NDH1_NuoK"/>
    <property type="match status" value="1"/>
</dbReference>
<evidence type="ECO:0000256" key="6">
    <source>
        <dbReference type="ARBA" id="ARBA00023136"/>
    </source>
</evidence>
<keyword evidence="6 7" id="KW-0472">Membrane</keyword>
<evidence type="ECO:0000256" key="4">
    <source>
        <dbReference type="ARBA" id="ARBA00022692"/>
    </source>
</evidence>
<dbReference type="GO" id="GO:0050136">
    <property type="term" value="F:NADH dehydrogenase (quinone) (non-electrogenic) activity"/>
    <property type="evidence" value="ECO:0007669"/>
    <property type="project" value="UniProtKB-UniRule"/>
</dbReference>
<evidence type="ECO:0000256" key="1">
    <source>
        <dbReference type="ARBA" id="ARBA00004141"/>
    </source>
</evidence>